<proteinExistence type="predicted"/>
<accession>A0A3L7A973</accession>
<dbReference type="PROSITE" id="PS50949">
    <property type="entry name" value="HTH_GNTR"/>
    <property type="match status" value="1"/>
</dbReference>
<dbReference type="InterPro" id="IPR036388">
    <property type="entry name" value="WH-like_DNA-bd_sf"/>
</dbReference>
<dbReference type="PANTHER" id="PTHR44846:SF1">
    <property type="entry name" value="MANNOSYL-D-GLYCERATE TRANSPORT_METABOLISM SYSTEM REPRESSOR MNGR-RELATED"/>
    <property type="match status" value="1"/>
</dbReference>
<sequence length="255" mass="27845">MRTTGHPITPLTLTIDRNDKAPLYRQLSIQLRSAISLGRLPPGSRLENEITLAGRLGISRPTVRRAIQELVADGLISRRRGIGTRVAHIRIHTRLDRIDTVKTLAQEGHRPTTSVLESTIEPAIGDIAEQLEIPVGEPVLYVRRLLSANRSPLAILENFLPAARGTLAADALDSGDLHTLLRSIIRRTSTVAEQLTARASTLEESILLGAALDGPILERHRITRSAEGRVVDAARQAYRGDLIAIRSETGTTTEP</sequence>
<dbReference type="InterPro" id="IPR036390">
    <property type="entry name" value="WH_DNA-bd_sf"/>
</dbReference>
<dbReference type="AlphaFoldDB" id="A0A3L7A973"/>
<keyword evidence="3" id="KW-0804">Transcription</keyword>
<dbReference type="SUPFAM" id="SSF46785">
    <property type="entry name" value="Winged helix' DNA-binding domain"/>
    <property type="match status" value="1"/>
</dbReference>
<dbReference type="Gene3D" id="1.10.10.10">
    <property type="entry name" value="Winged helix-like DNA-binding domain superfamily/Winged helix DNA-binding domain"/>
    <property type="match status" value="1"/>
</dbReference>
<keyword evidence="2" id="KW-0238">DNA-binding</keyword>
<evidence type="ECO:0000313" key="5">
    <source>
        <dbReference type="EMBL" id="RLP76390.1"/>
    </source>
</evidence>
<dbReference type="Proteomes" id="UP000272503">
    <property type="component" value="Unassembled WGS sequence"/>
</dbReference>
<dbReference type="Gene3D" id="3.40.1410.10">
    <property type="entry name" value="Chorismate lyase-like"/>
    <property type="match status" value="1"/>
</dbReference>
<dbReference type="Pfam" id="PF07702">
    <property type="entry name" value="UTRA"/>
    <property type="match status" value="1"/>
</dbReference>
<dbReference type="GO" id="GO:0045892">
    <property type="term" value="P:negative regulation of DNA-templated transcription"/>
    <property type="evidence" value="ECO:0007669"/>
    <property type="project" value="TreeGrafter"/>
</dbReference>
<dbReference type="EMBL" id="RCUX01000004">
    <property type="protein sequence ID" value="RLP76390.1"/>
    <property type="molecule type" value="Genomic_DNA"/>
</dbReference>
<organism evidence="5 6">
    <name type="scientific">Mycetocola tolaasinivorans</name>
    <dbReference type="NCBI Taxonomy" id="76635"/>
    <lineage>
        <taxon>Bacteria</taxon>
        <taxon>Bacillati</taxon>
        <taxon>Actinomycetota</taxon>
        <taxon>Actinomycetes</taxon>
        <taxon>Micrococcales</taxon>
        <taxon>Microbacteriaceae</taxon>
        <taxon>Mycetocola</taxon>
    </lineage>
</organism>
<evidence type="ECO:0000256" key="3">
    <source>
        <dbReference type="ARBA" id="ARBA00023163"/>
    </source>
</evidence>
<dbReference type="SMART" id="SM00866">
    <property type="entry name" value="UTRA"/>
    <property type="match status" value="1"/>
</dbReference>
<protein>
    <submittedName>
        <fullName evidence="5">GntR family transcriptional regulator</fullName>
    </submittedName>
</protein>
<dbReference type="GO" id="GO:0003677">
    <property type="term" value="F:DNA binding"/>
    <property type="evidence" value="ECO:0007669"/>
    <property type="project" value="UniProtKB-KW"/>
</dbReference>
<comment type="caution">
    <text evidence="5">The sequence shown here is derived from an EMBL/GenBank/DDBJ whole genome shotgun (WGS) entry which is preliminary data.</text>
</comment>
<dbReference type="InterPro" id="IPR011663">
    <property type="entry name" value="UTRA"/>
</dbReference>
<keyword evidence="6" id="KW-1185">Reference proteome</keyword>
<dbReference type="PRINTS" id="PR00035">
    <property type="entry name" value="HTHGNTR"/>
</dbReference>
<name>A0A3L7A973_9MICO</name>
<dbReference type="Pfam" id="PF00392">
    <property type="entry name" value="GntR"/>
    <property type="match status" value="1"/>
</dbReference>
<reference evidence="5 6" key="1">
    <citation type="submission" date="2018-10" db="EMBL/GenBank/DDBJ databases">
        <authorList>
            <person name="Li J."/>
        </authorList>
    </citation>
    <scope>NUCLEOTIDE SEQUENCE [LARGE SCALE GENOMIC DNA]</scope>
    <source>
        <strain evidence="5 6">IF 016277</strain>
    </source>
</reference>
<evidence type="ECO:0000313" key="6">
    <source>
        <dbReference type="Proteomes" id="UP000272503"/>
    </source>
</evidence>
<dbReference type="OrthoDB" id="3194402at2"/>
<evidence type="ECO:0000256" key="2">
    <source>
        <dbReference type="ARBA" id="ARBA00023125"/>
    </source>
</evidence>
<keyword evidence="1" id="KW-0805">Transcription regulation</keyword>
<dbReference type="InterPro" id="IPR028978">
    <property type="entry name" value="Chorismate_lyase_/UTRA_dom_sf"/>
</dbReference>
<dbReference type="CDD" id="cd07377">
    <property type="entry name" value="WHTH_GntR"/>
    <property type="match status" value="1"/>
</dbReference>
<dbReference type="RefSeq" id="WP_121647971.1">
    <property type="nucleotide sequence ID" value="NZ_RCUX01000004.1"/>
</dbReference>
<evidence type="ECO:0000256" key="1">
    <source>
        <dbReference type="ARBA" id="ARBA00023015"/>
    </source>
</evidence>
<dbReference type="SUPFAM" id="SSF64288">
    <property type="entry name" value="Chorismate lyase-like"/>
    <property type="match status" value="1"/>
</dbReference>
<evidence type="ECO:0000259" key="4">
    <source>
        <dbReference type="PROSITE" id="PS50949"/>
    </source>
</evidence>
<feature type="domain" description="HTH gntR-type" evidence="4">
    <location>
        <begin position="21"/>
        <end position="89"/>
    </location>
</feature>
<dbReference type="InterPro" id="IPR050679">
    <property type="entry name" value="Bact_HTH_transcr_reg"/>
</dbReference>
<dbReference type="GO" id="GO:0003700">
    <property type="term" value="F:DNA-binding transcription factor activity"/>
    <property type="evidence" value="ECO:0007669"/>
    <property type="project" value="InterPro"/>
</dbReference>
<dbReference type="PANTHER" id="PTHR44846">
    <property type="entry name" value="MANNOSYL-D-GLYCERATE TRANSPORT/METABOLISM SYSTEM REPRESSOR MNGR-RELATED"/>
    <property type="match status" value="1"/>
</dbReference>
<gene>
    <name evidence="5" type="ORF">D9V32_05840</name>
</gene>
<dbReference type="SMART" id="SM00345">
    <property type="entry name" value="HTH_GNTR"/>
    <property type="match status" value="1"/>
</dbReference>
<dbReference type="InterPro" id="IPR000524">
    <property type="entry name" value="Tscrpt_reg_HTH_GntR"/>
</dbReference>